<name>A0A7H1NU69_9PROT</name>
<evidence type="ECO:0000313" key="1">
    <source>
        <dbReference type="EMBL" id="QNT79329.1"/>
    </source>
</evidence>
<dbReference type="Proteomes" id="UP000516349">
    <property type="component" value="Chromosome"/>
</dbReference>
<reference evidence="1 2" key="1">
    <citation type="submission" date="2020-08" db="EMBL/GenBank/DDBJ databases">
        <title>Complete genome sequence of Entomobacter blattae G55GP.</title>
        <authorList>
            <person name="Poehlein A."/>
            <person name="Guzman J."/>
            <person name="Daniel R."/>
            <person name="Vilcinskas A."/>
        </authorList>
    </citation>
    <scope>NUCLEOTIDE SEQUENCE [LARGE SCALE GENOMIC DNA]</scope>
    <source>
        <strain evidence="1 2">G55GP</strain>
    </source>
</reference>
<dbReference type="KEGG" id="ebla:JGUZn3_21260"/>
<proteinExistence type="predicted"/>
<protein>
    <submittedName>
        <fullName evidence="1">Uncharacterized protein</fullName>
    </submittedName>
</protein>
<gene>
    <name evidence="1" type="ORF">JGUZn3_21260</name>
</gene>
<dbReference type="AlphaFoldDB" id="A0A7H1NU69"/>
<dbReference type="EMBL" id="CP060244">
    <property type="protein sequence ID" value="QNT79329.1"/>
    <property type="molecule type" value="Genomic_DNA"/>
</dbReference>
<organism evidence="1 2">
    <name type="scientific">Entomobacter blattae</name>
    <dbReference type="NCBI Taxonomy" id="2762277"/>
    <lineage>
        <taxon>Bacteria</taxon>
        <taxon>Pseudomonadati</taxon>
        <taxon>Pseudomonadota</taxon>
        <taxon>Alphaproteobacteria</taxon>
        <taxon>Acetobacterales</taxon>
        <taxon>Acetobacteraceae</taxon>
        <taxon>Entomobacter</taxon>
    </lineage>
</organism>
<evidence type="ECO:0000313" key="2">
    <source>
        <dbReference type="Proteomes" id="UP000516349"/>
    </source>
</evidence>
<keyword evidence="2" id="KW-1185">Reference proteome</keyword>
<sequence length="34" mass="3731">MGTLGKRQSCIFPGKDKEALQKGPLIAVWDSIDK</sequence>
<accession>A0A7H1NU69</accession>